<keyword evidence="1" id="KW-1133">Transmembrane helix</keyword>
<keyword evidence="1" id="KW-0812">Transmembrane</keyword>
<gene>
    <name evidence="2" type="ORF">SDC9_134827</name>
</gene>
<feature type="transmembrane region" description="Helical" evidence="1">
    <location>
        <begin position="20"/>
        <end position="41"/>
    </location>
</feature>
<sequence length="82" mass="9139">MIAHNFALPFLDSENLFGNLYLYVFFDFYLATQAPLGLLLLTGEETNFGRENLSATACYTAFTHSACSATAACRRKENLFVT</sequence>
<accession>A0A645DEN4</accession>
<dbReference type="EMBL" id="VSSQ01035498">
    <property type="protein sequence ID" value="MPM87727.1"/>
    <property type="molecule type" value="Genomic_DNA"/>
</dbReference>
<keyword evidence="1" id="KW-0472">Membrane</keyword>
<dbReference type="AlphaFoldDB" id="A0A645DEN4"/>
<evidence type="ECO:0000313" key="2">
    <source>
        <dbReference type="EMBL" id="MPM87727.1"/>
    </source>
</evidence>
<name>A0A645DEN4_9ZZZZ</name>
<evidence type="ECO:0000256" key="1">
    <source>
        <dbReference type="SAM" id="Phobius"/>
    </source>
</evidence>
<reference evidence="2" key="1">
    <citation type="submission" date="2019-08" db="EMBL/GenBank/DDBJ databases">
        <authorList>
            <person name="Kucharzyk K."/>
            <person name="Murdoch R.W."/>
            <person name="Higgins S."/>
            <person name="Loffler F."/>
        </authorList>
    </citation>
    <scope>NUCLEOTIDE SEQUENCE</scope>
</reference>
<proteinExistence type="predicted"/>
<organism evidence="2">
    <name type="scientific">bioreactor metagenome</name>
    <dbReference type="NCBI Taxonomy" id="1076179"/>
    <lineage>
        <taxon>unclassified sequences</taxon>
        <taxon>metagenomes</taxon>
        <taxon>ecological metagenomes</taxon>
    </lineage>
</organism>
<protein>
    <submittedName>
        <fullName evidence="2">Uncharacterized protein</fullName>
    </submittedName>
</protein>
<comment type="caution">
    <text evidence="2">The sequence shown here is derived from an EMBL/GenBank/DDBJ whole genome shotgun (WGS) entry which is preliminary data.</text>
</comment>